<evidence type="ECO:0000256" key="3">
    <source>
        <dbReference type="ARBA" id="ARBA00022763"/>
    </source>
</evidence>
<dbReference type="EMBL" id="CAAALY010041103">
    <property type="protein sequence ID" value="VEL19331.1"/>
    <property type="molecule type" value="Genomic_DNA"/>
</dbReference>
<dbReference type="OrthoDB" id="437078at2759"/>
<dbReference type="GO" id="GO:0043111">
    <property type="term" value="P:replication fork arrest"/>
    <property type="evidence" value="ECO:0007669"/>
    <property type="project" value="TreeGrafter"/>
</dbReference>
<gene>
    <name evidence="8" type="ORF">PXEA_LOCUS12771</name>
</gene>
<dbReference type="Pfam" id="PF07962">
    <property type="entry name" value="Swi3"/>
    <property type="match status" value="1"/>
</dbReference>
<sequence>MNSEHFDDLDRLLFGYTVWANRLLPRAPFVEVVDRLETVGAKREVQARLRNLRNGLWNLNTTGVTSEFVSQVDDEDTDGHEDLPEDYDIPFESLYSRKASLKCVIVVLLLTFTEKTKFSMP</sequence>
<keyword evidence="9" id="KW-1185">Reference proteome</keyword>
<comment type="function">
    <text evidence="6">Plays an important role in the control of DNA replication and the maintenance of replication fork stability.</text>
</comment>
<reference evidence="8" key="1">
    <citation type="submission" date="2018-11" db="EMBL/GenBank/DDBJ databases">
        <authorList>
            <consortium name="Pathogen Informatics"/>
        </authorList>
    </citation>
    <scope>NUCLEOTIDE SEQUENCE</scope>
</reference>
<dbReference type="GO" id="GO:0006974">
    <property type="term" value="P:DNA damage response"/>
    <property type="evidence" value="ECO:0007669"/>
    <property type="project" value="UniProtKB-KW"/>
</dbReference>
<comment type="subcellular location">
    <subcellularLocation>
        <location evidence="1 6">Nucleus</location>
    </subcellularLocation>
</comment>
<comment type="similarity">
    <text evidence="2 6">Belongs to the CSM3 family.</text>
</comment>
<dbReference type="GO" id="GO:0003677">
    <property type="term" value="F:DNA binding"/>
    <property type="evidence" value="ECO:0007669"/>
    <property type="project" value="TreeGrafter"/>
</dbReference>
<accession>A0A448WSZ4</accession>
<evidence type="ECO:0000256" key="2">
    <source>
        <dbReference type="ARBA" id="ARBA00006075"/>
    </source>
</evidence>
<dbReference type="InterPro" id="IPR012923">
    <property type="entry name" value="Csm3"/>
</dbReference>
<keyword evidence="4 6" id="KW-0539">Nucleus</keyword>
<dbReference type="Proteomes" id="UP000784294">
    <property type="component" value="Unassembled WGS sequence"/>
</dbReference>
<dbReference type="GO" id="GO:0031297">
    <property type="term" value="P:replication fork processing"/>
    <property type="evidence" value="ECO:0007669"/>
    <property type="project" value="UniProtKB-UniRule"/>
</dbReference>
<keyword evidence="3 6" id="KW-0227">DNA damage</keyword>
<dbReference type="InterPro" id="IPR040038">
    <property type="entry name" value="TIPIN/Csm3/Swi3"/>
</dbReference>
<dbReference type="AlphaFoldDB" id="A0A448WSZ4"/>
<protein>
    <recommendedName>
        <fullName evidence="6">TIMELESS-interacting protein</fullName>
    </recommendedName>
</protein>
<evidence type="ECO:0000256" key="5">
    <source>
        <dbReference type="ARBA" id="ARBA00023306"/>
    </source>
</evidence>
<comment type="caution">
    <text evidence="8">The sequence shown here is derived from an EMBL/GenBank/DDBJ whole genome shotgun (WGS) entry which is preliminary data.</text>
</comment>
<evidence type="ECO:0000313" key="8">
    <source>
        <dbReference type="EMBL" id="VEL19331.1"/>
    </source>
</evidence>
<dbReference type="PANTHER" id="PTHR13220">
    <property type="entry name" value="TIMELESS INTERACTING-RELATED"/>
    <property type="match status" value="1"/>
</dbReference>
<evidence type="ECO:0000256" key="1">
    <source>
        <dbReference type="ARBA" id="ARBA00004123"/>
    </source>
</evidence>
<organism evidence="8 9">
    <name type="scientific">Protopolystoma xenopodis</name>
    <dbReference type="NCBI Taxonomy" id="117903"/>
    <lineage>
        <taxon>Eukaryota</taxon>
        <taxon>Metazoa</taxon>
        <taxon>Spiralia</taxon>
        <taxon>Lophotrochozoa</taxon>
        <taxon>Platyhelminthes</taxon>
        <taxon>Monogenea</taxon>
        <taxon>Polyopisthocotylea</taxon>
        <taxon>Polystomatidea</taxon>
        <taxon>Polystomatidae</taxon>
        <taxon>Protopolystoma</taxon>
    </lineage>
</organism>
<name>A0A448WSZ4_9PLAT</name>
<evidence type="ECO:0000256" key="6">
    <source>
        <dbReference type="RuleBase" id="RU366049"/>
    </source>
</evidence>
<keyword evidence="5 6" id="KW-0131">Cell cycle</keyword>
<feature type="domain" description="Chromosome segregation in meiosis protein 3" evidence="7">
    <location>
        <begin position="4"/>
        <end position="55"/>
    </location>
</feature>
<dbReference type="PANTHER" id="PTHR13220:SF11">
    <property type="entry name" value="TIMELESS-INTERACTING PROTEIN"/>
    <property type="match status" value="1"/>
</dbReference>
<dbReference type="GO" id="GO:0031298">
    <property type="term" value="C:replication fork protection complex"/>
    <property type="evidence" value="ECO:0007669"/>
    <property type="project" value="TreeGrafter"/>
</dbReference>
<evidence type="ECO:0000313" key="9">
    <source>
        <dbReference type="Proteomes" id="UP000784294"/>
    </source>
</evidence>
<proteinExistence type="inferred from homology"/>
<evidence type="ECO:0000256" key="4">
    <source>
        <dbReference type="ARBA" id="ARBA00023242"/>
    </source>
</evidence>
<dbReference type="GO" id="GO:0000076">
    <property type="term" value="P:DNA replication checkpoint signaling"/>
    <property type="evidence" value="ECO:0007669"/>
    <property type="project" value="UniProtKB-UniRule"/>
</dbReference>
<evidence type="ECO:0000259" key="7">
    <source>
        <dbReference type="Pfam" id="PF07962"/>
    </source>
</evidence>